<dbReference type="Proteomes" id="UP001186452">
    <property type="component" value="Unassembled WGS sequence"/>
</dbReference>
<evidence type="ECO:0000313" key="1">
    <source>
        <dbReference type="EMBL" id="MDV5168823.1"/>
    </source>
</evidence>
<dbReference type="RefSeq" id="WP_317521562.1">
    <property type="nucleotide sequence ID" value="NZ_JAWJZI010000002.1"/>
</dbReference>
<dbReference type="EMBL" id="JAWJZI010000002">
    <property type="protein sequence ID" value="MDV5168823.1"/>
    <property type="molecule type" value="Genomic_DNA"/>
</dbReference>
<name>A0ABU3ZFW6_9GAMM</name>
<sequence length="65" mass="7510">MQFCFISPEHPDYLHHVRRLGAAFDEAESPEQEYREMKEQLEGGTIPMVAAMLIGLFDTVRREKG</sequence>
<gene>
    <name evidence="1" type="ORF">R2X38_07400</name>
</gene>
<accession>A0ABU3ZFW6</accession>
<evidence type="ECO:0000313" key="2">
    <source>
        <dbReference type="Proteomes" id="UP001186452"/>
    </source>
</evidence>
<organism evidence="1 2">
    <name type="scientific">Photobacterium rosenbergii</name>
    <dbReference type="NCBI Taxonomy" id="294936"/>
    <lineage>
        <taxon>Bacteria</taxon>
        <taxon>Pseudomonadati</taxon>
        <taxon>Pseudomonadota</taxon>
        <taxon>Gammaproteobacteria</taxon>
        <taxon>Vibrionales</taxon>
        <taxon>Vibrionaceae</taxon>
        <taxon>Photobacterium</taxon>
    </lineage>
</organism>
<reference evidence="1 2" key="1">
    <citation type="submission" date="2023-10" db="EMBL/GenBank/DDBJ databases">
        <title>Marine bacteria isolated from horseshoe crab.</title>
        <authorList>
            <person name="Cheng T.H."/>
        </authorList>
    </citation>
    <scope>NUCLEOTIDE SEQUENCE [LARGE SCALE GENOMIC DNA]</scope>
    <source>
        <strain evidence="1 2">HSC6</strain>
    </source>
</reference>
<comment type="caution">
    <text evidence="1">The sequence shown here is derived from an EMBL/GenBank/DDBJ whole genome shotgun (WGS) entry which is preliminary data.</text>
</comment>
<keyword evidence="2" id="KW-1185">Reference proteome</keyword>
<protein>
    <submittedName>
        <fullName evidence="1">Uncharacterized protein</fullName>
    </submittedName>
</protein>
<proteinExistence type="predicted"/>